<proteinExistence type="predicted"/>
<evidence type="ECO:0000313" key="1">
    <source>
        <dbReference type="EMBL" id="RXH76850.1"/>
    </source>
</evidence>
<organism evidence="1 2">
    <name type="scientific">Malus domestica</name>
    <name type="common">Apple</name>
    <name type="synonym">Pyrus malus</name>
    <dbReference type="NCBI Taxonomy" id="3750"/>
    <lineage>
        <taxon>Eukaryota</taxon>
        <taxon>Viridiplantae</taxon>
        <taxon>Streptophyta</taxon>
        <taxon>Embryophyta</taxon>
        <taxon>Tracheophyta</taxon>
        <taxon>Spermatophyta</taxon>
        <taxon>Magnoliopsida</taxon>
        <taxon>eudicotyledons</taxon>
        <taxon>Gunneridae</taxon>
        <taxon>Pentapetalae</taxon>
        <taxon>rosids</taxon>
        <taxon>fabids</taxon>
        <taxon>Rosales</taxon>
        <taxon>Rosaceae</taxon>
        <taxon>Amygdaloideae</taxon>
        <taxon>Maleae</taxon>
        <taxon>Malus</taxon>
    </lineage>
</organism>
<sequence>VGSTELKKIKRQNLTKNIGLCKIIVAFPVLQKVIKIGEAFPLYPWSWVPKSANKVVDWLASFKIQGNKCFYVGR</sequence>
<name>A0A498I169_MALDO</name>
<gene>
    <name evidence="1" type="ORF">DVH24_019738</name>
</gene>
<dbReference type="EMBL" id="RDQH01000340">
    <property type="protein sequence ID" value="RXH76850.1"/>
    <property type="molecule type" value="Genomic_DNA"/>
</dbReference>
<comment type="caution">
    <text evidence="1">The sequence shown here is derived from an EMBL/GenBank/DDBJ whole genome shotgun (WGS) entry which is preliminary data.</text>
</comment>
<protein>
    <submittedName>
        <fullName evidence="1">Uncharacterized protein</fullName>
    </submittedName>
</protein>
<dbReference type="AlphaFoldDB" id="A0A498I169"/>
<keyword evidence="2" id="KW-1185">Reference proteome</keyword>
<feature type="non-terminal residue" evidence="1">
    <location>
        <position position="1"/>
    </location>
</feature>
<reference evidence="1 2" key="1">
    <citation type="submission" date="2018-10" db="EMBL/GenBank/DDBJ databases">
        <title>A high-quality apple genome assembly.</title>
        <authorList>
            <person name="Hu J."/>
        </authorList>
    </citation>
    <scope>NUCLEOTIDE SEQUENCE [LARGE SCALE GENOMIC DNA]</scope>
    <source>
        <strain evidence="2">cv. HFTH1</strain>
        <tissue evidence="1">Young leaf</tissue>
    </source>
</reference>
<dbReference type="Proteomes" id="UP000290289">
    <property type="component" value="Chromosome 14"/>
</dbReference>
<evidence type="ECO:0000313" key="2">
    <source>
        <dbReference type="Proteomes" id="UP000290289"/>
    </source>
</evidence>
<accession>A0A498I169</accession>